<reference evidence="1 2" key="1">
    <citation type="submission" date="2014-06" db="EMBL/GenBank/DDBJ databases">
        <title>Functional and comparative genomic analyses of the Drosophila gut microbiota identify candidate symbiosis factors.</title>
        <authorList>
            <person name="Newell P.D."/>
            <person name="Chaston J.M."/>
            <person name="Douglas A.E."/>
        </authorList>
    </citation>
    <scope>NUCLEOTIDE SEQUENCE [LARGE SCALE GENOMIC DNA]</scope>
    <source>
        <strain evidence="1 2">DmCS_006</strain>
    </source>
</reference>
<dbReference type="PATRIC" id="fig|104102.7.peg.1459"/>
<dbReference type="Proteomes" id="UP000029448">
    <property type="component" value="Unassembled WGS sequence"/>
</dbReference>
<dbReference type="AlphaFoldDB" id="A0A094ZP84"/>
<protein>
    <submittedName>
        <fullName evidence="1">Uncharacterized protein</fullName>
    </submittedName>
</protein>
<comment type="caution">
    <text evidence="1">The sequence shown here is derived from an EMBL/GenBank/DDBJ whole genome shotgun (WGS) entry which is preliminary data.</text>
</comment>
<name>A0A094ZP84_9PROT</name>
<dbReference type="EMBL" id="JOKM01000053">
    <property type="protein sequence ID" value="KGB24061.1"/>
    <property type="molecule type" value="Genomic_DNA"/>
</dbReference>
<proteinExistence type="predicted"/>
<evidence type="ECO:0000313" key="2">
    <source>
        <dbReference type="Proteomes" id="UP000029448"/>
    </source>
</evidence>
<gene>
    <name evidence="1" type="ORF">AtDm6_1472</name>
</gene>
<sequence length="42" mass="4619">MVMGGQRVLKELGKTLLSVFFSFVPDALCFCRLSGKVWPTGV</sequence>
<accession>A0A094ZP84</accession>
<evidence type="ECO:0000313" key="1">
    <source>
        <dbReference type="EMBL" id="KGB24061.1"/>
    </source>
</evidence>
<organism evidence="1 2">
    <name type="scientific">Acetobacter tropicalis</name>
    <dbReference type="NCBI Taxonomy" id="104102"/>
    <lineage>
        <taxon>Bacteria</taxon>
        <taxon>Pseudomonadati</taxon>
        <taxon>Pseudomonadota</taxon>
        <taxon>Alphaproteobacteria</taxon>
        <taxon>Acetobacterales</taxon>
        <taxon>Acetobacteraceae</taxon>
        <taxon>Acetobacter</taxon>
    </lineage>
</organism>
<keyword evidence="2" id="KW-1185">Reference proteome</keyword>